<dbReference type="InterPro" id="IPR055170">
    <property type="entry name" value="GFO_IDH_MocA-like_dom"/>
</dbReference>
<dbReference type="SUPFAM" id="SSF55347">
    <property type="entry name" value="Glyceraldehyde-3-phosphate dehydrogenase-like, C-terminal domain"/>
    <property type="match status" value="1"/>
</dbReference>
<dbReference type="AlphaFoldDB" id="A0A8T0IE19"/>
<dbReference type="PANTHER" id="PTHR42840">
    <property type="entry name" value="NAD(P)-BINDING ROSSMANN-FOLD SUPERFAMILY PROTEIN-RELATED"/>
    <property type="match status" value="1"/>
</dbReference>
<evidence type="ECO:0000259" key="2">
    <source>
        <dbReference type="Pfam" id="PF01408"/>
    </source>
</evidence>
<sequence>MEGYGDGDGDGEISRLPAVALLGCGIFARDAYIPVLESLRFSASLRYVWSRSESKAQQMLEKVRQFAPDVEAEWGDHGLELILASPLVHCCAIALPILTQPAVVMRALRAGKHVLQEKPVAGSVEVGLKAMAFYNALPTPARPIWTVAENYRFEPAFHAAAVMVKSLGTMVSVTVTIDVPMTNTNKYFGCEWRRDPALKGGFILDCGVHFVAGLRVMTGCDIKLVTAIATHRDPAVPAPDTLTTLIKFDNGCAGSMVISYAAPISKASWRVACSKGTVTVERGAMDNKFGYHLKLQPRGGSPTLQFFPLSGLEEEWHSFLADVQNAISHVDPVDTRGSPREALKDLAIVEAALASGLHSDAPMSVKPQMV</sequence>
<organism evidence="4 5">
    <name type="scientific">Ceratodon purpureus</name>
    <name type="common">Fire moss</name>
    <name type="synonym">Dicranum purpureum</name>
    <dbReference type="NCBI Taxonomy" id="3225"/>
    <lineage>
        <taxon>Eukaryota</taxon>
        <taxon>Viridiplantae</taxon>
        <taxon>Streptophyta</taxon>
        <taxon>Embryophyta</taxon>
        <taxon>Bryophyta</taxon>
        <taxon>Bryophytina</taxon>
        <taxon>Bryopsida</taxon>
        <taxon>Dicranidae</taxon>
        <taxon>Pseudoditrichales</taxon>
        <taxon>Ditrichaceae</taxon>
        <taxon>Ceratodon</taxon>
    </lineage>
</organism>
<dbReference type="Proteomes" id="UP000822688">
    <property type="component" value="Chromosome 4"/>
</dbReference>
<name>A0A8T0IE19_CERPU</name>
<reference evidence="4" key="1">
    <citation type="submission" date="2020-06" db="EMBL/GenBank/DDBJ databases">
        <title>WGS assembly of Ceratodon purpureus strain R40.</title>
        <authorList>
            <person name="Carey S.B."/>
            <person name="Jenkins J."/>
            <person name="Shu S."/>
            <person name="Lovell J.T."/>
            <person name="Sreedasyam A."/>
            <person name="Maumus F."/>
            <person name="Tiley G.P."/>
            <person name="Fernandez-Pozo N."/>
            <person name="Barry K."/>
            <person name="Chen C."/>
            <person name="Wang M."/>
            <person name="Lipzen A."/>
            <person name="Daum C."/>
            <person name="Saski C.A."/>
            <person name="Payton A.C."/>
            <person name="Mcbreen J.C."/>
            <person name="Conrad R.E."/>
            <person name="Kollar L.M."/>
            <person name="Olsson S."/>
            <person name="Huttunen S."/>
            <person name="Landis J.B."/>
            <person name="Wickett N.J."/>
            <person name="Johnson M.G."/>
            <person name="Rensing S.A."/>
            <person name="Grimwood J."/>
            <person name="Schmutz J."/>
            <person name="Mcdaniel S.F."/>
        </authorList>
    </citation>
    <scope>NUCLEOTIDE SEQUENCE</scope>
    <source>
        <strain evidence="4">R40</strain>
    </source>
</reference>
<dbReference type="SUPFAM" id="SSF51735">
    <property type="entry name" value="NAD(P)-binding Rossmann-fold domains"/>
    <property type="match status" value="1"/>
</dbReference>
<dbReference type="GO" id="GO:0005737">
    <property type="term" value="C:cytoplasm"/>
    <property type="evidence" value="ECO:0007669"/>
    <property type="project" value="TreeGrafter"/>
</dbReference>
<dbReference type="GO" id="GO:0016491">
    <property type="term" value="F:oxidoreductase activity"/>
    <property type="evidence" value="ECO:0007669"/>
    <property type="project" value="TreeGrafter"/>
</dbReference>
<dbReference type="Gene3D" id="3.30.360.10">
    <property type="entry name" value="Dihydrodipicolinate Reductase, domain 2"/>
    <property type="match status" value="1"/>
</dbReference>
<gene>
    <name evidence="4" type="ORF">KC19_4G235900</name>
</gene>
<evidence type="ECO:0000313" key="4">
    <source>
        <dbReference type="EMBL" id="KAG0581245.1"/>
    </source>
</evidence>
<dbReference type="EMBL" id="CM026424">
    <property type="protein sequence ID" value="KAG0581245.1"/>
    <property type="molecule type" value="Genomic_DNA"/>
</dbReference>
<feature type="domain" description="Gfo/Idh/MocA-like oxidoreductase N-terminal" evidence="2">
    <location>
        <begin position="19"/>
        <end position="125"/>
    </location>
</feature>
<comment type="similarity">
    <text evidence="1">Belongs to the Gfo/Idh/MocA family.</text>
</comment>
<evidence type="ECO:0000256" key="1">
    <source>
        <dbReference type="ARBA" id="ARBA00010928"/>
    </source>
</evidence>
<proteinExistence type="inferred from homology"/>
<evidence type="ECO:0000259" key="3">
    <source>
        <dbReference type="Pfam" id="PF22725"/>
    </source>
</evidence>
<dbReference type="Pfam" id="PF22725">
    <property type="entry name" value="GFO_IDH_MocA_C3"/>
    <property type="match status" value="1"/>
</dbReference>
<dbReference type="Pfam" id="PF01408">
    <property type="entry name" value="GFO_IDH_MocA"/>
    <property type="match status" value="1"/>
</dbReference>
<dbReference type="GO" id="GO:0000166">
    <property type="term" value="F:nucleotide binding"/>
    <property type="evidence" value="ECO:0007669"/>
    <property type="project" value="InterPro"/>
</dbReference>
<accession>A0A8T0IE19</accession>
<dbReference type="InterPro" id="IPR036291">
    <property type="entry name" value="NAD(P)-bd_dom_sf"/>
</dbReference>
<dbReference type="Gene3D" id="3.40.50.720">
    <property type="entry name" value="NAD(P)-binding Rossmann-like Domain"/>
    <property type="match status" value="1"/>
</dbReference>
<dbReference type="InterPro" id="IPR000683">
    <property type="entry name" value="Gfo/Idh/MocA-like_OxRdtase_N"/>
</dbReference>
<evidence type="ECO:0008006" key="6">
    <source>
        <dbReference type="Google" id="ProtNLM"/>
    </source>
</evidence>
<comment type="caution">
    <text evidence="4">The sequence shown here is derived from an EMBL/GenBank/DDBJ whole genome shotgun (WGS) entry which is preliminary data.</text>
</comment>
<protein>
    <recommendedName>
        <fullName evidence="6">Gfo/Idh/MocA-like oxidoreductase N-terminal domain-containing protein</fullName>
    </recommendedName>
</protein>
<keyword evidence="5" id="KW-1185">Reference proteome</keyword>
<feature type="domain" description="GFO/IDH/MocA-like oxidoreductase" evidence="3">
    <location>
        <begin position="165"/>
        <end position="278"/>
    </location>
</feature>
<dbReference type="PANTHER" id="PTHR42840:SF14">
    <property type="entry name" value="GFO_IDH_MOCA-LIKE OXIDOREDUCTASE N-TERMINAL DOMAIN-CONTAINING PROTEIN"/>
    <property type="match status" value="1"/>
</dbReference>
<evidence type="ECO:0000313" key="5">
    <source>
        <dbReference type="Proteomes" id="UP000822688"/>
    </source>
</evidence>
<dbReference type="GO" id="GO:0006740">
    <property type="term" value="P:NADPH regeneration"/>
    <property type="evidence" value="ECO:0007669"/>
    <property type="project" value="TreeGrafter"/>
</dbReference>